<keyword evidence="4" id="KW-0175">Coiled coil</keyword>
<dbReference type="PANTHER" id="PTHR43531">
    <property type="entry name" value="PROTEIN ICFG"/>
    <property type="match status" value="1"/>
</dbReference>
<dbReference type="InterPro" id="IPR051310">
    <property type="entry name" value="MCP_chemotaxis"/>
</dbReference>
<dbReference type="InterPro" id="IPR004089">
    <property type="entry name" value="MCPsignal_dom"/>
</dbReference>
<evidence type="ECO:0000259" key="7">
    <source>
        <dbReference type="PROSITE" id="PS50111"/>
    </source>
</evidence>
<accession>A0A9D5Q8B2</accession>
<feature type="domain" description="HAMP" evidence="8">
    <location>
        <begin position="334"/>
        <end position="387"/>
    </location>
</feature>
<dbReference type="GO" id="GO:0004888">
    <property type="term" value="F:transmembrane signaling receptor activity"/>
    <property type="evidence" value="ECO:0007669"/>
    <property type="project" value="InterPro"/>
</dbReference>
<feature type="coiled-coil region" evidence="4">
    <location>
        <begin position="268"/>
        <end position="295"/>
    </location>
</feature>
<organism evidence="9 10">
    <name type="scientific">candidate division KSB3 bacterium</name>
    <dbReference type="NCBI Taxonomy" id="2044937"/>
    <lineage>
        <taxon>Bacteria</taxon>
        <taxon>candidate division KSB3</taxon>
    </lineage>
</organism>
<dbReference type="InterPro" id="IPR003660">
    <property type="entry name" value="HAMP_dom"/>
</dbReference>
<evidence type="ECO:0000256" key="4">
    <source>
        <dbReference type="SAM" id="Coils"/>
    </source>
</evidence>
<dbReference type="GO" id="GO:0005886">
    <property type="term" value="C:plasma membrane"/>
    <property type="evidence" value="ECO:0007669"/>
    <property type="project" value="TreeGrafter"/>
</dbReference>
<dbReference type="Pfam" id="PF00015">
    <property type="entry name" value="MCPsignal"/>
    <property type="match status" value="1"/>
</dbReference>
<comment type="similarity">
    <text evidence="2">Belongs to the methyl-accepting chemotaxis (MCP) protein family.</text>
</comment>
<feature type="transmembrane region" description="Helical" evidence="6">
    <location>
        <begin position="12"/>
        <end position="38"/>
    </location>
</feature>
<evidence type="ECO:0000256" key="6">
    <source>
        <dbReference type="SAM" id="Phobius"/>
    </source>
</evidence>
<dbReference type="PANTHER" id="PTHR43531:SF11">
    <property type="entry name" value="METHYL-ACCEPTING CHEMOTAXIS PROTEIN 3"/>
    <property type="match status" value="1"/>
</dbReference>
<dbReference type="SMART" id="SM00283">
    <property type="entry name" value="MA"/>
    <property type="match status" value="1"/>
</dbReference>
<dbReference type="CDD" id="cd06225">
    <property type="entry name" value="HAMP"/>
    <property type="match status" value="1"/>
</dbReference>
<protein>
    <submittedName>
        <fullName evidence="9">HAMP domain-containing protein</fullName>
    </submittedName>
</protein>
<dbReference type="EMBL" id="WJJP01000694">
    <property type="protein sequence ID" value="MBD3327147.1"/>
    <property type="molecule type" value="Genomic_DNA"/>
</dbReference>
<keyword evidence="6" id="KW-1133">Transmembrane helix</keyword>
<dbReference type="SUPFAM" id="SSF58104">
    <property type="entry name" value="Methyl-accepting chemotaxis protein (MCP) signaling domain"/>
    <property type="match status" value="1"/>
</dbReference>
<feature type="region of interest" description="Disordered" evidence="5">
    <location>
        <begin position="628"/>
        <end position="689"/>
    </location>
</feature>
<feature type="transmembrane region" description="Helical" evidence="6">
    <location>
        <begin position="314"/>
        <end position="334"/>
    </location>
</feature>
<dbReference type="Pfam" id="PF00672">
    <property type="entry name" value="HAMP"/>
    <property type="match status" value="1"/>
</dbReference>
<dbReference type="GO" id="GO:0006935">
    <property type="term" value="P:chemotaxis"/>
    <property type="evidence" value="ECO:0007669"/>
    <property type="project" value="UniProtKB-KW"/>
</dbReference>
<name>A0A9D5Q8B2_9BACT</name>
<proteinExistence type="inferred from homology"/>
<gene>
    <name evidence="9" type="ORF">GF339_21345</name>
</gene>
<dbReference type="InterPro" id="IPR004090">
    <property type="entry name" value="Chemotax_Me-accpt_rcpt"/>
</dbReference>
<evidence type="ECO:0000256" key="3">
    <source>
        <dbReference type="PROSITE-ProRule" id="PRU00284"/>
    </source>
</evidence>
<evidence type="ECO:0000259" key="8">
    <source>
        <dbReference type="PROSITE" id="PS50885"/>
    </source>
</evidence>
<keyword evidence="6" id="KW-0812">Transmembrane</keyword>
<reference evidence="9" key="1">
    <citation type="submission" date="2019-11" db="EMBL/GenBank/DDBJ databases">
        <title>Microbial mats filling the niche in hypersaline microbial mats.</title>
        <authorList>
            <person name="Wong H.L."/>
            <person name="Macleod F.I."/>
            <person name="White R.A. III"/>
            <person name="Burns B.P."/>
        </authorList>
    </citation>
    <scope>NUCLEOTIDE SEQUENCE</scope>
    <source>
        <strain evidence="9">Rbin_158</strain>
    </source>
</reference>
<evidence type="ECO:0000256" key="5">
    <source>
        <dbReference type="SAM" id="MobiDB-lite"/>
    </source>
</evidence>
<dbReference type="GO" id="GO:0007165">
    <property type="term" value="P:signal transduction"/>
    <property type="evidence" value="ECO:0007669"/>
    <property type="project" value="UniProtKB-KW"/>
</dbReference>
<evidence type="ECO:0000313" key="9">
    <source>
        <dbReference type="EMBL" id="MBD3327147.1"/>
    </source>
</evidence>
<keyword evidence="1" id="KW-0145">Chemotaxis</keyword>
<keyword evidence="3" id="KW-0807">Transducer</keyword>
<feature type="domain" description="Methyl-accepting transducer" evidence="7">
    <location>
        <begin position="392"/>
        <end position="607"/>
    </location>
</feature>
<dbReference type="PROSITE" id="PS50111">
    <property type="entry name" value="CHEMOTAXIS_TRANSDUC_2"/>
    <property type="match status" value="1"/>
</dbReference>
<evidence type="ECO:0000313" key="10">
    <source>
        <dbReference type="Proteomes" id="UP000649604"/>
    </source>
</evidence>
<dbReference type="PROSITE" id="PS50885">
    <property type="entry name" value="HAMP"/>
    <property type="match status" value="1"/>
</dbReference>
<dbReference type="PRINTS" id="PR00260">
    <property type="entry name" value="CHEMTRNSDUCR"/>
</dbReference>
<evidence type="ECO:0000256" key="1">
    <source>
        <dbReference type="ARBA" id="ARBA00022500"/>
    </source>
</evidence>
<dbReference type="SMART" id="SM00304">
    <property type="entry name" value="HAMP"/>
    <property type="match status" value="1"/>
</dbReference>
<dbReference type="AlphaFoldDB" id="A0A9D5Q8B2"/>
<dbReference type="Proteomes" id="UP000649604">
    <property type="component" value="Unassembled WGS sequence"/>
</dbReference>
<comment type="caution">
    <text evidence="9">The sequence shown here is derived from an EMBL/GenBank/DDBJ whole genome shotgun (WGS) entry which is preliminary data.</text>
</comment>
<dbReference type="Gene3D" id="1.10.287.950">
    <property type="entry name" value="Methyl-accepting chemotaxis protein"/>
    <property type="match status" value="1"/>
</dbReference>
<sequence length="689" mass="76063">MYQKFLRFRRSIITKLTGINLLIFIAVVGIVVVTLFSFRHIQAGVTKVITQDVSRVIENARVGRELNQVFADTNLLIATFTEEHALLTRERPRLLGILEEQLATFEQNQGTQEEDLYQTLRAFRDILQALLAQGAEVVTQLEALDLRDAQLNEIITNLDDTVAERMLEGEAEEFFTLENLGAMIPGYREVLLQVTIRINSMTRAYLSLNEVQEAYEQQIVSLLNELMSNLMVIKTAGRHFSEFGTQLIEQTEQYQTRILVFHEVLATFQSQLRQLEEAQLQVKTVMENMEKQISETVVNIQDGIEQTIWSSTTLIASLSSIVILILIVAGLYMVRMLRPIKYLVSVVNQVAEGDINCEIQEGRSQDEIGQLLTAMKNMVEKLKDVVVHVKTAANHVASGSQAMSASAAQMSRGATDQAAAAEEASSSMEQMVANIRQNADNALQTEKIALEAAKRSQEGGQVVAETTVAMQEIAQKIAIIEDIARQTRLLSLNATIEAARAQEHGKGFAVVASEVRALAERSQTAATEINTLATSSLAVAEKAGAMLSEVVPAIQQTAELVQEISAASKEQDSGAGQINRAIQQLDQVIQQNASAAEGMSATAEELANQAEYLQKAIAFFRIGTAEQTRRTGEKQQGQPVFPDREDASLIGRPPHQAQQKTSKPPSEPVPGAQHDKWDTEFEAYSPEEK</sequence>
<keyword evidence="6" id="KW-0472">Membrane</keyword>
<evidence type="ECO:0000256" key="2">
    <source>
        <dbReference type="ARBA" id="ARBA00029447"/>
    </source>
</evidence>